<dbReference type="GO" id="GO:0005737">
    <property type="term" value="C:cytoplasm"/>
    <property type="evidence" value="ECO:0007669"/>
    <property type="project" value="UniProtKB-SubCell"/>
</dbReference>
<evidence type="ECO:0000256" key="4">
    <source>
        <dbReference type="ARBA" id="ARBA00022490"/>
    </source>
</evidence>
<evidence type="ECO:0000256" key="3">
    <source>
        <dbReference type="ARBA" id="ARBA00009948"/>
    </source>
</evidence>
<comment type="caution">
    <text evidence="11">The sequence shown here is derived from an EMBL/GenBank/DDBJ whole genome shotgun (WGS) entry which is preliminary data.</text>
</comment>
<dbReference type="InterPro" id="IPR001986">
    <property type="entry name" value="Enolpyruvate_Tfrase_dom"/>
</dbReference>
<dbReference type="FunFam" id="3.65.10.10:FF:000006">
    <property type="entry name" value="3-phosphoshikimate 1-carboxyvinyltransferase"/>
    <property type="match status" value="1"/>
</dbReference>
<dbReference type="Gene3D" id="3.65.10.10">
    <property type="entry name" value="Enolpyruvate transferase domain"/>
    <property type="match status" value="2"/>
</dbReference>
<feature type="binding site" evidence="9">
    <location>
        <position position="24"/>
    </location>
    <ligand>
        <name>3-phosphoshikimate</name>
        <dbReference type="ChEBI" id="CHEBI:145989"/>
    </ligand>
</feature>
<keyword evidence="7 9" id="KW-0057">Aromatic amino acid biosynthesis</keyword>
<comment type="function">
    <text evidence="1 9">Catalyzes the transfer of the enolpyruvyl moiety of phosphoenolpyruvate (PEP) to the 5-hydroxyl of shikimate-3-phosphate (S3P) to produce enolpyruvyl shikimate-3-phosphate and inorganic phosphate.</text>
</comment>
<dbReference type="InterPro" id="IPR036968">
    <property type="entry name" value="Enolpyruvate_Tfrase_sf"/>
</dbReference>
<dbReference type="EMBL" id="NFKK01000009">
    <property type="protein sequence ID" value="OUP52574.1"/>
    <property type="molecule type" value="Genomic_DNA"/>
</dbReference>
<comment type="similarity">
    <text evidence="3 9">Belongs to the EPSP synthase family.</text>
</comment>
<comment type="caution">
    <text evidence="9">Lacks conserved residue(s) required for the propagation of feature annotation.</text>
</comment>
<keyword evidence="6 9" id="KW-0808">Transferase</keyword>
<name>A0A1Y4L756_9FIRM</name>
<dbReference type="Pfam" id="PF00275">
    <property type="entry name" value="EPSP_synthase"/>
    <property type="match status" value="1"/>
</dbReference>
<feature type="binding site" evidence="9">
    <location>
        <position position="338"/>
    </location>
    <ligand>
        <name>3-phosphoshikimate</name>
        <dbReference type="ChEBI" id="CHEBI:145989"/>
    </ligand>
</feature>
<dbReference type="SUPFAM" id="SSF55205">
    <property type="entry name" value="EPT/RTPC-like"/>
    <property type="match status" value="1"/>
</dbReference>
<organism evidence="11 12">
    <name type="scientific">Butyricicoccus pullicaecorum</name>
    <dbReference type="NCBI Taxonomy" id="501571"/>
    <lineage>
        <taxon>Bacteria</taxon>
        <taxon>Bacillati</taxon>
        <taxon>Bacillota</taxon>
        <taxon>Clostridia</taxon>
        <taxon>Eubacteriales</taxon>
        <taxon>Butyricicoccaceae</taxon>
        <taxon>Butyricicoccus</taxon>
    </lineage>
</organism>
<sequence>MKLHPSTGLHGTISVPGDKSVSHRSVMLGALADGVTHVSGFLMGEDCLSTIDCFRKMGVPIEVGDDRTVTVHGVGLHGLKQPAERLYTGNSGTTTRLISGILSGQSFEVSLTGDASIEKRPMGRIIQPLRQMGADITGVDDKFCPLTIRPGKLHGIEYTLPVASAQLKSAILLAGLYADTPTTVIEPAPSRDHTERMLRALGCRVDTDGCRITLYPPEKLTARDVVVPADISSAAFFLVAGAIVPNSEITIRDVGVNPTRDGVIEVLKNMGADITLSNLRDEGEPICDITVRSSQLHGVEIGGAVIPRLIDELPVLAVAAAFAQSETVIRDAAELKVKESNRIAAMVSELSRAGADVTETEDGMIIRGGRPLHGAAFETYHDHRIAMSMAVCALACSGDSEILDENVVAISYPDFFDALHRLGG</sequence>
<dbReference type="InterPro" id="IPR023193">
    <property type="entry name" value="EPSP_synthase_CS"/>
</dbReference>
<comment type="pathway">
    <text evidence="2 9">Metabolic intermediate biosynthesis; chorismate biosynthesis; chorismate from D-erythrose 4-phosphate and phosphoenolpyruvate: step 6/7.</text>
</comment>
<reference evidence="12" key="1">
    <citation type="submission" date="2017-04" db="EMBL/GenBank/DDBJ databases">
        <title>Function of individual gut microbiota members based on whole genome sequencing of pure cultures obtained from chicken caecum.</title>
        <authorList>
            <person name="Medvecky M."/>
            <person name="Cejkova D."/>
            <person name="Polansky O."/>
            <person name="Karasova D."/>
            <person name="Kubasova T."/>
            <person name="Cizek A."/>
            <person name="Rychlik I."/>
        </authorList>
    </citation>
    <scope>NUCLEOTIDE SEQUENCE [LARGE SCALE GENOMIC DNA]</scope>
    <source>
        <strain evidence="12">An180</strain>
    </source>
</reference>
<protein>
    <recommendedName>
        <fullName evidence="9">3-phosphoshikimate 1-carboxyvinyltransferase</fullName>
        <ecNumber evidence="9">2.5.1.19</ecNumber>
    </recommendedName>
    <alternativeName>
        <fullName evidence="9">5-enolpyruvylshikimate-3-phosphate synthase</fullName>
        <shortName evidence="9">EPSP synthase</shortName>
        <shortName evidence="9">EPSPS</shortName>
    </alternativeName>
</protein>
<evidence type="ECO:0000259" key="10">
    <source>
        <dbReference type="Pfam" id="PF00275"/>
    </source>
</evidence>
<dbReference type="FunFam" id="3.65.10.10:FF:000005">
    <property type="entry name" value="3-phosphoshikimate 1-carboxyvinyltransferase"/>
    <property type="match status" value="1"/>
</dbReference>
<evidence type="ECO:0000256" key="1">
    <source>
        <dbReference type="ARBA" id="ARBA00002174"/>
    </source>
</evidence>
<evidence type="ECO:0000256" key="6">
    <source>
        <dbReference type="ARBA" id="ARBA00022679"/>
    </source>
</evidence>
<dbReference type="RefSeq" id="WP_087373104.1">
    <property type="nucleotide sequence ID" value="NZ_NFKK01000009.1"/>
</dbReference>
<dbReference type="AlphaFoldDB" id="A0A1Y4L756"/>
<feature type="binding site" evidence="9">
    <location>
        <position position="166"/>
    </location>
    <ligand>
        <name>3-phosphoshikimate</name>
        <dbReference type="ChEBI" id="CHEBI:145989"/>
    </ligand>
</feature>
<dbReference type="GO" id="GO:0009423">
    <property type="term" value="P:chorismate biosynthetic process"/>
    <property type="evidence" value="ECO:0007669"/>
    <property type="project" value="UniProtKB-UniRule"/>
</dbReference>
<accession>A0A1Y4L756</accession>
<dbReference type="PROSITE" id="PS00104">
    <property type="entry name" value="EPSP_SYNTHASE_1"/>
    <property type="match status" value="1"/>
</dbReference>
<proteinExistence type="inferred from homology"/>
<dbReference type="PANTHER" id="PTHR21090:SF5">
    <property type="entry name" value="PENTAFUNCTIONAL AROM POLYPEPTIDE"/>
    <property type="match status" value="1"/>
</dbReference>
<feature type="active site" description="Proton acceptor" evidence="9">
    <location>
        <position position="311"/>
    </location>
</feature>
<evidence type="ECO:0000256" key="2">
    <source>
        <dbReference type="ARBA" id="ARBA00004811"/>
    </source>
</evidence>
<evidence type="ECO:0000256" key="8">
    <source>
        <dbReference type="ARBA" id="ARBA00044633"/>
    </source>
</evidence>
<feature type="binding site" evidence="9">
    <location>
        <position position="384"/>
    </location>
    <ligand>
        <name>phosphoenolpyruvate</name>
        <dbReference type="ChEBI" id="CHEBI:58702"/>
    </ligand>
</feature>
<dbReference type="GO" id="GO:0003866">
    <property type="term" value="F:3-phosphoshikimate 1-carboxyvinyltransferase activity"/>
    <property type="evidence" value="ECO:0007669"/>
    <property type="project" value="UniProtKB-UniRule"/>
</dbReference>
<feature type="binding site" evidence="9">
    <location>
        <position position="342"/>
    </location>
    <ligand>
        <name>phosphoenolpyruvate</name>
        <dbReference type="ChEBI" id="CHEBI:58702"/>
    </ligand>
</feature>
<comment type="catalytic activity">
    <reaction evidence="8">
        <text>3-phosphoshikimate + phosphoenolpyruvate = 5-O-(1-carboxyvinyl)-3-phosphoshikimate + phosphate</text>
        <dbReference type="Rhea" id="RHEA:21256"/>
        <dbReference type="ChEBI" id="CHEBI:43474"/>
        <dbReference type="ChEBI" id="CHEBI:57701"/>
        <dbReference type="ChEBI" id="CHEBI:58702"/>
        <dbReference type="ChEBI" id="CHEBI:145989"/>
        <dbReference type="EC" id="2.5.1.19"/>
    </reaction>
    <physiologicalReaction direction="left-to-right" evidence="8">
        <dbReference type="Rhea" id="RHEA:21257"/>
    </physiologicalReaction>
</comment>
<dbReference type="PANTHER" id="PTHR21090">
    <property type="entry name" value="AROM/DEHYDROQUINATE SYNTHASE"/>
    <property type="match status" value="1"/>
</dbReference>
<feature type="binding site" evidence="9">
    <location>
        <position position="19"/>
    </location>
    <ligand>
        <name>phosphoenolpyruvate</name>
        <dbReference type="ChEBI" id="CHEBI:58702"/>
    </ligand>
</feature>
<dbReference type="HAMAP" id="MF_00210">
    <property type="entry name" value="EPSP_synth"/>
    <property type="match status" value="1"/>
</dbReference>
<dbReference type="GO" id="GO:0009073">
    <property type="term" value="P:aromatic amino acid family biosynthetic process"/>
    <property type="evidence" value="ECO:0007669"/>
    <property type="project" value="UniProtKB-KW"/>
</dbReference>
<feature type="domain" description="Enolpyruvate transferase" evidence="10">
    <location>
        <begin position="5"/>
        <end position="419"/>
    </location>
</feature>
<dbReference type="EC" id="2.5.1.19" evidence="9"/>
<gene>
    <name evidence="9" type="primary">aroA</name>
    <name evidence="11" type="ORF">B5F17_08810</name>
</gene>
<dbReference type="UniPathway" id="UPA00053">
    <property type="reaction ID" value="UER00089"/>
</dbReference>
<dbReference type="PIRSF" id="PIRSF000505">
    <property type="entry name" value="EPSPS"/>
    <property type="match status" value="1"/>
</dbReference>
<evidence type="ECO:0000256" key="9">
    <source>
        <dbReference type="HAMAP-Rule" id="MF_00210"/>
    </source>
</evidence>
<feature type="binding site" evidence="9">
    <location>
        <position position="311"/>
    </location>
    <ligand>
        <name>3-phosphoshikimate</name>
        <dbReference type="ChEBI" id="CHEBI:145989"/>
    </ligand>
</feature>
<feature type="binding site" evidence="9">
    <location>
        <position position="164"/>
    </location>
    <ligand>
        <name>3-phosphoshikimate</name>
        <dbReference type="ChEBI" id="CHEBI:145989"/>
    </ligand>
</feature>
<evidence type="ECO:0000256" key="5">
    <source>
        <dbReference type="ARBA" id="ARBA00022605"/>
    </source>
</evidence>
<feature type="binding site" evidence="9">
    <location>
        <position position="166"/>
    </location>
    <ligand>
        <name>phosphoenolpyruvate</name>
        <dbReference type="ChEBI" id="CHEBI:58702"/>
    </ligand>
</feature>
<dbReference type="PROSITE" id="PS00885">
    <property type="entry name" value="EPSP_SYNTHASE_2"/>
    <property type="match status" value="1"/>
</dbReference>
<dbReference type="InterPro" id="IPR006264">
    <property type="entry name" value="EPSP_synthase"/>
</dbReference>
<evidence type="ECO:0000313" key="11">
    <source>
        <dbReference type="EMBL" id="OUP52574.1"/>
    </source>
</evidence>
<comment type="subunit">
    <text evidence="9">Monomer.</text>
</comment>
<evidence type="ECO:0000256" key="7">
    <source>
        <dbReference type="ARBA" id="ARBA00023141"/>
    </source>
</evidence>
<evidence type="ECO:0000313" key="12">
    <source>
        <dbReference type="Proteomes" id="UP000195897"/>
    </source>
</evidence>
<feature type="binding site" evidence="9">
    <location>
        <position position="19"/>
    </location>
    <ligand>
        <name>3-phosphoshikimate</name>
        <dbReference type="ChEBI" id="CHEBI:145989"/>
    </ligand>
</feature>
<keyword evidence="4 9" id="KW-0963">Cytoplasm</keyword>
<dbReference type="NCBIfam" id="TIGR01356">
    <property type="entry name" value="aroA"/>
    <property type="match status" value="1"/>
</dbReference>
<comment type="subcellular location">
    <subcellularLocation>
        <location evidence="9">Cytoplasm</location>
    </subcellularLocation>
</comment>
<dbReference type="CDD" id="cd01556">
    <property type="entry name" value="EPSP_synthase"/>
    <property type="match status" value="1"/>
</dbReference>
<feature type="binding site" evidence="9">
    <location>
        <position position="20"/>
    </location>
    <ligand>
        <name>3-phosphoshikimate</name>
        <dbReference type="ChEBI" id="CHEBI:145989"/>
    </ligand>
</feature>
<keyword evidence="5 9" id="KW-0028">Amino-acid biosynthesis</keyword>
<feature type="binding site" evidence="9">
    <location>
        <position position="92"/>
    </location>
    <ligand>
        <name>phosphoenolpyruvate</name>
        <dbReference type="ChEBI" id="CHEBI:58702"/>
    </ligand>
</feature>
<dbReference type="InterPro" id="IPR013792">
    <property type="entry name" value="RNA3'P_cycl/enolpyr_Trfase_a/b"/>
</dbReference>
<feature type="binding site" evidence="9">
    <location>
        <position position="120"/>
    </location>
    <ligand>
        <name>phosphoenolpyruvate</name>
        <dbReference type="ChEBI" id="CHEBI:58702"/>
    </ligand>
</feature>
<dbReference type="Proteomes" id="UP000195897">
    <property type="component" value="Unassembled WGS sequence"/>
</dbReference>
<dbReference type="GO" id="GO:0008652">
    <property type="term" value="P:amino acid biosynthetic process"/>
    <property type="evidence" value="ECO:0007669"/>
    <property type="project" value="UniProtKB-KW"/>
</dbReference>